<dbReference type="InterPro" id="IPR016024">
    <property type="entry name" value="ARM-type_fold"/>
</dbReference>
<proteinExistence type="inferred from homology"/>
<protein>
    <recommendedName>
        <fullName evidence="7">Vacuolar protein 8</fullName>
    </recommendedName>
</protein>
<keyword evidence="9" id="KW-1185">Reference proteome</keyword>
<comment type="similarity">
    <text evidence="2">Belongs to the beta-catenin family.</text>
</comment>
<dbReference type="InterPro" id="IPR011989">
    <property type="entry name" value="ARM-like"/>
</dbReference>
<evidence type="ECO:0000256" key="4">
    <source>
        <dbReference type="ARBA" id="ARBA00022737"/>
    </source>
</evidence>
<comment type="subcellular location">
    <subcellularLocation>
        <location evidence="1">Vacuole membrane</location>
        <topology evidence="1">Lipid-anchor</topology>
    </subcellularLocation>
</comment>
<keyword evidence="4" id="KW-0677">Repeat</keyword>
<dbReference type="Gene3D" id="1.25.10.10">
    <property type="entry name" value="Leucine-rich Repeat Variant"/>
    <property type="match status" value="2"/>
</dbReference>
<keyword evidence="6" id="KW-0449">Lipoprotein</keyword>
<evidence type="ECO:0000256" key="3">
    <source>
        <dbReference type="ARBA" id="ARBA00022554"/>
    </source>
</evidence>
<evidence type="ECO:0000256" key="6">
    <source>
        <dbReference type="ARBA" id="ARBA00023288"/>
    </source>
</evidence>
<dbReference type="GO" id="GO:0043495">
    <property type="term" value="F:protein-membrane adaptor activity"/>
    <property type="evidence" value="ECO:0007669"/>
    <property type="project" value="InterPro"/>
</dbReference>
<evidence type="ECO:0000256" key="2">
    <source>
        <dbReference type="ARBA" id="ARBA00005462"/>
    </source>
</evidence>
<dbReference type="Pfam" id="PF00514">
    <property type="entry name" value="Arm"/>
    <property type="match status" value="1"/>
</dbReference>
<dbReference type="GO" id="GO:0005774">
    <property type="term" value="C:vacuolar membrane"/>
    <property type="evidence" value="ECO:0007669"/>
    <property type="project" value="UniProtKB-SubCell"/>
</dbReference>
<dbReference type="Proteomes" id="UP000284702">
    <property type="component" value="Unassembled WGS sequence"/>
</dbReference>
<dbReference type="VEuPathDB" id="FungiDB:H257_10415"/>
<evidence type="ECO:0000256" key="5">
    <source>
        <dbReference type="ARBA" id="ARBA00023136"/>
    </source>
</evidence>
<keyword evidence="3" id="KW-0926">Vacuole</keyword>
<evidence type="ECO:0000256" key="7">
    <source>
        <dbReference type="ARBA" id="ARBA00026209"/>
    </source>
</evidence>
<evidence type="ECO:0000313" key="9">
    <source>
        <dbReference type="Proteomes" id="UP000284702"/>
    </source>
</evidence>
<dbReference type="GO" id="GO:0071562">
    <property type="term" value="P:nucleus-vacuole junction assembly"/>
    <property type="evidence" value="ECO:0007669"/>
    <property type="project" value="InterPro"/>
</dbReference>
<dbReference type="AlphaFoldDB" id="A0A3R7Y8B6"/>
<dbReference type="SUPFAM" id="SSF48371">
    <property type="entry name" value="ARM repeat"/>
    <property type="match status" value="1"/>
</dbReference>
<organism evidence="8 9">
    <name type="scientific">Aphanomyces astaci</name>
    <name type="common">Crayfish plague agent</name>
    <dbReference type="NCBI Taxonomy" id="112090"/>
    <lineage>
        <taxon>Eukaryota</taxon>
        <taxon>Sar</taxon>
        <taxon>Stramenopiles</taxon>
        <taxon>Oomycota</taxon>
        <taxon>Saprolegniomycetes</taxon>
        <taxon>Saprolegniales</taxon>
        <taxon>Verrucalvaceae</taxon>
        <taxon>Aphanomyces</taxon>
    </lineage>
</organism>
<dbReference type="InterPro" id="IPR000225">
    <property type="entry name" value="Armadillo"/>
</dbReference>
<dbReference type="EMBL" id="MZMZ02002967">
    <property type="protein sequence ID" value="RQM23416.1"/>
    <property type="molecule type" value="Genomic_DNA"/>
</dbReference>
<dbReference type="PANTHER" id="PTHR47249">
    <property type="entry name" value="VACUOLAR PROTEIN 8"/>
    <property type="match status" value="1"/>
</dbReference>
<comment type="caution">
    <text evidence="8">The sequence shown here is derived from an EMBL/GenBank/DDBJ whole genome shotgun (WGS) entry which is preliminary data.</text>
</comment>
<dbReference type="PANTHER" id="PTHR47249:SF1">
    <property type="entry name" value="VACUOLAR PROTEIN 8"/>
    <property type="match status" value="1"/>
</dbReference>
<reference evidence="8" key="1">
    <citation type="submission" date="2018-07" db="EMBL/GenBank/DDBJ databases">
        <title>Annotation of Aphanomyces astaci genome assembly.</title>
        <authorList>
            <person name="Studholme D.J."/>
        </authorList>
    </citation>
    <scope>NUCLEOTIDE SEQUENCE [LARGE SCALE GENOMIC DNA]</scope>
    <source>
        <strain evidence="8">Pc</strain>
    </source>
</reference>
<dbReference type="InterPro" id="IPR045156">
    <property type="entry name" value="Vac8"/>
</dbReference>
<evidence type="ECO:0000256" key="1">
    <source>
        <dbReference type="ARBA" id="ARBA00004592"/>
    </source>
</evidence>
<accession>A0A3R7Y8B6</accession>
<evidence type="ECO:0000313" key="8">
    <source>
        <dbReference type="EMBL" id="RQM23416.1"/>
    </source>
</evidence>
<keyword evidence="5" id="KW-0472">Membrane</keyword>
<gene>
    <name evidence="8" type="ORF">B5M09_004337</name>
</gene>
<sequence length="623" mass="67078">MYIADHSAHMREAELLAREQRSHVEQIQLQHAAVLAERAVWTLRLESLTTQLAKLSHDQETQKQWHERFRLHACSPSIHPLADDVFARFGQSIALLPTTESPHVVRAGCLDFLACILRETTTDAVLGPVLIGLVHVSIYVPPGGSSPSPLRHEIVKAGTLPPLVRICDVVTNPAILTEAARLLASLASTPLNKTAMAAKHAVRAMAKLLTTYETNAVMYKSVLQFALVALSNLTHDVLRTQVAQSGVVPCIARLLADVPDISVRIAAAHTLANIGFAGTTNQGAVFMAQGDMELIKQLGATAKALQSPVTMSIPLTSPPATSQPPVLGRSSESHLLQHCARGLANLASTKVNQISIGYSDALPTMLQQMVDSNDPPVLTAYGFLCHQCKVNKVRVAGQNGLAVLLYVVATAERFHHNPDVLSATCLAIASVVAMDANLRILEDMDGHDVLLALCMSTMNVRVLDASGRAIAAMAPTLEYKHNVWQQGKPFKVQDSGGLAALERVAALVYNNTSSSSSSNTTSKDLPTWLQHGLDVLRMTPSTMELDHDGLVCLCLFRPARLCIHVEQMALALASGQPHDVTNPKSDEADSVWDEVFARDAVAVEALVPIAPDALCSTFYNETS</sequence>
<dbReference type="SMART" id="SM00185">
    <property type="entry name" value="ARM"/>
    <property type="match status" value="3"/>
</dbReference>
<name>A0A3R7Y8B6_APHAT</name>